<protein>
    <submittedName>
        <fullName evidence="2">Uncharacterized protein</fullName>
    </submittedName>
</protein>
<feature type="region of interest" description="Disordered" evidence="1">
    <location>
        <begin position="44"/>
        <end position="90"/>
    </location>
</feature>
<evidence type="ECO:0000256" key="1">
    <source>
        <dbReference type="SAM" id="MobiDB-lite"/>
    </source>
</evidence>
<name>A0A0F8AK52_LARCR</name>
<sequence length="90" mass="9497">MKSLDRTLIRTVDRTLEGWPVISVIGSTCCCSYKAGHHVGHQNQVNAAESGSDPGADPGLPHPALQSSPLPLSPSPSELTGPDRTSVRPR</sequence>
<dbReference type="EMBL" id="KQ041679">
    <property type="protein sequence ID" value="KKF24032.1"/>
    <property type="molecule type" value="Genomic_DNA"/>
</dbReference>
<reference evidence="2" key="1">
    <citation type="journal article" date="2015" name="PLoS Genet.">
        <title>Genome Sequencing of the Perciform Fish Larimichthys crocea Provides Insights into Molecular and Genetic Mechanisms of Stress Adaptation.</title>
        <authorList>
            <person name="Ao J."/>
            <person name="Mu Y."/>
            <person name="Xiang L.X."/>
            <person name="Fan D."/>
            <person name="Feng M."/>
            <person name="Zhang S."/>
            <person name="Shi Q."/>
            <person name="Zhu L.Y."/>
            <person name="Li T."/>
            <person name="Ding Y."/>
            <person name="Nie L."/>
            <person name="Li Q."/>
            <person name="Dong W.R."/>
            <person name="Jiang L."/>
            <person name="Sun B."/>
            <person name="Zhang X."/>
            <person name="Li M."/>
            <person name="Zhang H.Q."/>
            <person name="Xie S."/>
            <person name="Zhu Y."/>
            <person name="Jiang X."/>
            <person name="Wang X."/>
            <person name="Mu P."/>
            <person name="Chen W."/>
            <person name="Yue Z."/>
            <person name="Wang Z."/>
            <person name="Wang J."/>
            <person name="Shao J.Z."/>
            <person name="Chen X."/>
        </authorList>
    </citation>
    <scope>NUCLEOTIDE SEQUENCE [LARGE SCALE GENOMIC DNA]</scope>
    <source>
        <strain evidence="2">SSNF</strain>
        <tissue evidence="2">Blood</tissue>
    </source>
</reference>
<dbReference type="AlphaFoldDB" id="A0A0F8AK52"/>
<accession>A0A0F8AK52</accession>
<evidence type="ECO:0000313" key="2">
    <source>
        <dbReference type="EMBL" id="KKF24032.1"/>
    </source>
</evidence>
<gene>
    <name evidence="2" type="ORF">EH28_00111</name>
</gene>
<feature type="compositionally biased region" description="Low complexity" evidence="1">
    <location>
        <begin position="62"/>
        <end position="82"/>
    </location>
</feature>
<proteinExistence type="predicted"/>
<organism evidence="2">
    <name type="scientific">Larimichthys crocea</name>
    <name type="common">Large yellow croaker</name>
    <name type="synonym">Pseudosciaena crocea</name>
    <dbReference type="NCBI Taxonomy" id="215358"/>
    <lineage>
        <taxon>Eukaryota</taxon>
        <taxon>Metazoa</taxon>
        <taxon>Chordata</taxon>
        <taxon>Craniata</taxon>
        <taxon>Vertebrata</taxon>
        <taxon>Euteleostomi</taxon>
        <taxon>Actinopterygii</taxon>
        <taxon>Neopterygii</taxon>
        <taxon>Teleostei</taxon>
        <taxon>Neoteleostei</taxon>
        <taxon>Acanthomorphata</taxon>
        <taxon>Eupercaria</taxon>
        <taxon>Sciaenidae</taxon>
        <taxon>Larimichthys</taxon>
    </lineage>
</organism>